<comment type="caution">
    <text evidence="3">The sequence shown here is derived from an EMBL/GenBank/DDBJ whole genome shotgun (WGS) entry which is preliminary data.</text>
</comment>
<dbReference type="PANTHER" id="PTHR43084:SF1">
    <property type="entry name" value="PERSULFIDE DIOXYGENASE ETHE1, MITOCHONDRIAL"/>
    <property type="match status" value="1"/>
</dbReference>
<dbReference type="InterPro" id="IPR029021">
    <property type="entry name" value="Prot-tyrosine_phosphatase-like"/>
</dbReference>
<dbReference type="InterPro" id="IPR044528">
    <property type="entry name" value="POD-like_MBL-fold"/>
</dbReference>
<keyword evidence="3" id="KW-0808">Transferase</keyword>
<dbReference type="NCBIfam" id="NF040641">
    <property type="entry name" value="bifunc_ST_SDO"/>
    <property type="match status" value="1"/>
</dbReference>
<dbReference type="Pfam" id="PF04273">
    <property type="entry name" value="BLH_phosphatase"/>
    <property type="match status" value="1"/>
</dbReference>
<protein>
    <submittedName>
        <fullName evidence="3">Bifunctional sulfur transferase/dioxygenase Blh</fullName>
    </submittedName>
</protein>
<dbReference type="CDD" id="cd14503">
    <property type="entry name" value="PTP-bact"/>
    <property type="match status" value="1"/>
</dbReference>
<feature type="domain" description="Metallo-beta-lactamase" evidence="2">
    <location>
        <begin position="156"/>
        <end position="345"/>
    </location>
</feature>
<evidence type="ECO:0000256" key="1">
    <source>
        <dbReference type="ARBA" id="ARBA00022723"/>
    </source>
</evidence>
<dbReference type="Gene3D" id="3.60.15.10">
    <property type="entry name" value="Ribonuclease Z/Hydroxyacylglutathione hydrolase-like"/>
    <property type="match status" value="1"/>
</dbReference>
<evidence type="ECO:0000313" key="4">
    <source>
        <dbReference type="Proteomes" id="UP001596060"/>
    </source>
</evidence>
<dbReference type="InterPro" id="IPR053449">
    <property type="entry name" value="MBL-like_hydrolase"/>
</dbReference>
<dbReference type="InterPro" id="IPR036866">
    <property type="entry name" value="RibonucZ/Hydroxyglut_hydro"/>
</dbReference>
<dbReference type="RefSeq" id="WP_068075155.1">
    <property type="nucleotide sequence ID" value="NZ_JBHSLU010000068.1"/>
</dbReference>
<dbReference type="SMART" id="SM00849">
    <property type="entry name" value="Lactamase_B"/>
    <property type="match status" value="1"/>
</dbReference>
<sequence length="431" mass="46995">MAAIEISPTLTAAGQPDAATFAGLSGSSFAGVVNVRPDGEEGGQIDHERAALIAREAGLGYAYVPVRSETITEADIRAFQTEVAAMKGPVYAHCRSGTRVAILHVLGEVLDGRMRAEDIAPFGARLGFDLSAAKAWIDRDRTRTPRVKGFHDARTGSIQYVVWDPATHCCAIIDPVHDFDEKSGATRTTHADAILAFVAEQGLTVEWILDTHPHADHFSAAQYLKQKTGAPMAIGARVTEIQTLWRRLYNWPALETDGSQWDRLFEAGDRFKLGSLAGRVLFSPGHTLASVTYVIGDAAFVHDTIFMPDSGTARADFPGGSAKALWASIQDILALLDDTRLFTGHDYEPNGRHARWESTVGEQKASNGHLVDMTQERFIALREARDATLPMPKLILPSLQINLRGGRLPEPENDGRRYLKIPLNALPGAVW</sequence>
<dbReference type="CDD" id="cd07724">
    <property type="entry name" value="POD-like_MBL-fold"/>
    <property type="match status" value="1"/>
</dbReference>
<dbReference type="EMBL" id="JBHSLU010000068">
    <property type="protein sequence ID" value="MFC5507712.1"/>
    <property type="molecule type" value="Genomic_DNA"/>
</dbReference>
<keyword evidence="1" id="KW-0479">Metal-binding</keyword>
<name>A0ABW0P8E0_9HYPH</name>
<reference evidence="4" key="1">
    <citation type="journal article" date="2019" name="Int. J. Syst. Evol. Microbiol.">
        <title>The Global Catalogue of Microorganisms (GCM) 10K type strain sequencing project: providing services to taxonomists for standard genome sequencing and annotation.</title>
        <authorList>
            <consortium name="The Broad Institute Genomics Platform"/>
            <consortium name="The Broad Institute Genome Sequencing Center for Infectious Disease"/>
            <person name="Wu L."/>
            <person name="Ma J."/>
        </authorList>
    </citation>
    <scope>NUCLEOTIDE SEQUENCE [LARGE SCALE GENOMIC DNA]</scope>
    <source>
        <strain evidence="4">CCUG 43117</strain>
    </source>
</reference>
<evidence type="ECO:0000313" key="3">
    <source>
        <dbReference type="EMBL" id="MFC5507712.1"/>
    </source>
</evidence>
<dbReference type="Proteomes" id="UP001596060">
    <property type="component" value="Unassembled WGS sequence"/>
</dbReference>
<proteinExistence type="predicted"/>
<dbReference type="GO" id="GO:0016740">
    <property type="term" value="F:transferase activity"/>
    <property type="evidence" value="ECO:0007669"/>
    <property type="project" value="UniProtKB-KW"/>
</dbReference>
<accession>A0ABW0P8E0</accession>
<dbReference type="InterPro" id="IPR051682">
    <property type="entry name" value="Mito_Persulfide_Diox"/>
</dbReference>
<gene>
    <name evidence="3" type="primary">blh</name>
    <name evidence="3" type="ORF">ACFPN9_20925</name>
</gene>
<dbReference type="Pfam" id="PF00753">
    <property type="entry name" value="Lactamase_B"/>
    <property type="match status" value="1"/>
</dbReference>
<dbReference type="InterPro" id="IPR005939">
    <property type="entry name" value="BLH_phosphatase-like"/>
</dbReference>
<keyword evidence="4" id="KW-1185">Reference proteome</keyword>
<organism evidence="3 4">
    <name type="scientific">Bosea massiliensis</name>
    <dbReference type="NCBI Taxonomy" id="151419"/>
    <lineage>
        <taxon>Bacteria</taxon>
        <taxon>Pseudomonadati</taxon>
        <taxon>Pseudomonadota</taxon>
        <taxon>Alphaproteobacteria</taxon>
        <taxon>Hyphomicrobiales</taxon>
        <taxon>Boseaceae</taxon>
        <taxon>Bosea</taxon>
    </lineage>
</organism>
<dbReference type="SUPFAM" id="SSF56281">
    <property type="entry name" value="Metallo-hydrolase/oxidoreductase"/>
    <property type="match status" value="1"/>
</dbReference>
<dbReference type="Gene3D" id="3.90.190.10">
    <property type="entry name" value="Protein tyrosine phosphatase superfamily"/>
    <property type="match status" value="1"/>
</dbReference>
<dbReference type="InterPro" id="IPR001279">
    <property type="entry name" value="Metallo-B-lactamas"/>
</dbReference>
<evidence type="ECO:0000259" key="2">
    <source>
        <dbReference type="SMART" id="SM00849"/>
    </source>
</evidence>
<dbReference type="PANTHER" id="PTHR43084">
    <property type="entry name" value="PERSULFIDE DIOXYGENASE ETHE1"/>
    <property type="match status" value="1"/>
</dbReference>